<keyword evidence="3" id="KW-1185">Reference proteome</keyword>
<name>A0AA88UMC8_9ASTE</name>
<protein>
    <submittedName>
        <fullName evidence="2">Uncharacterized protein</fullName>
    </submittedName>
</protein>
<proteinExistence type="predicted"/>
<feature type="region of interest" description="Disordered" evidence="1">
    <location>
        <begin position="1"/>
        <end position="108"/>
    </location>
</feature>
<dbReference type="AlphaFoldDB" id="A0AA88UMC8"/>
<reference evidence="2" key="1">
    <citation type="submission" date="2022-12" db="EMBL/GenBank/DDBJ databases">
        <title>Draft genome assemblies for two species of Escallonia (Escalloniales).</title>
        <authorList>
            <person name="Chanderbali A."/>
            <person name="Dervinis C."/>
            <person name="Anghel I."/>
            <person name="Soltis D."/>
            <person name="Soltis P."/>
            <person name="Zapata F."/>
        </authorList>
    </citation>
    <scope>NUCLEOTIDE SEQUENCE</scope>
    <source>
        <strain evidence="2">UCBG92.1500</strain>
        <tissue evidence="2">Leaf</tissue>
    </source>
</reference>
<evidence type="ECO:0000313" key="2">
    <source>
        <dbReference type="EMBL" id="KAK2990705.1"/>
    </source>
</evidence>
<accession>A0AA88UMC8</accession>
<gene>
    <name evidence="2" type="ORF">RJ640_012518</name>
</gene>
<organism evidence="2 3">
    <name type="scientific">Escallonia rubra</name>
    <dbReference type="NCBI Taxonomy" id="112253"/>
    <lineage>
        <taxon>Eukaryota</taxon>
        <taxon>Viridiplantae</taxon>
        <taxon>Streptophyta</taxon>
        <taxon>Embryophyta</taxon>
        <taxon>Tracheophyta</taxon>
        <taxon>Spermatophyta</taxon>
        <taxon>Magnoliopsida</taxon>
        <taxon>eudicotyledons</taxon>
        <taxon>Gunneridae</taxon>
        <taxon>Pentapetalae</taxon>
        <taxon>asterids</taxon>
        <taxon>campanulids</taxon>
        <taxon>Escalloniales</taxon>
        <taxon>Escalloniaceae</taxon>
        <taxon>Escallonia</taxon>
    </lineage>
</organism>
<feature type="compositionally biased region" description="Basic and acidic residues" evidence="1">
    <location>
        <begin position="36"/>
        <end position="52"/>
    </location>
</feature>
<feature type="compositionally biased region" description="Basic and acidic residues" evidence="1">
    <location>
        <begin position="79"/>
        <end position="99"/>
    </location>
</feature>
<dbReference type="Proteomes" id="UP001187471">
    <property type="component" value="Unassembled WGS sequence"/>
</dbReference>
<dbReference type="EMBL" id="JAVXUO010000626">
    <property type="protein sequence ID" value="KAK2990705.1"/>
    <property type="molecule type" value="Genomic_DNA"/>
</dbReference>
<evidence type="ECO:0000256" key="1">
    <source>
        <dbReference type="SAM" id="MobiDB-lite"/>
    </source>
</evidence>
<sequence>MSSSTEAPDVLIHSSPGCPHPLKPRMYSSTEPIKILADKGSSRASDESRMLSRDSGPSSADKIDDWGAAKKSTMFGGGFDRRDRGERGGLFDSQSRADESDSWVSNKSFVPSTGARRFGSNSGGFDTHREDGVLSLTAVAVVQIRKIDGGRRKLLVPVALSIV</sequence>
<evidence type="ECO:0000313" key="3">
    <source>
        <dbReference type="Proteomes" id="UP001187471"/>
    </source>
</evidence>
<comment type="caution">
    <text evidence="2">The sequence shown here is derived from an EMBL/GenBank/DDBJ whole genome shotgun (WGS) entry which is preliminary data.</text>
</comment>